<reference evidence="2" key="1">
    <citation type="submission" date="2015-07" db="EMBL/GenBank/DDBJ databases">
        <title>Near-Complete Genome Sequence of the Cellulolytic Bacterium Bacteroides (Pseudobacteroides) cellulosolvens ATCC 35603.</title>
        <authorList>
            <person name="Dassa B."/>
            <person name="Utturkar S.M."/>
            <person name="Klingeman D.M."/>
            <person name="Hurt R.A."/>
            <person name="Keller M."/>
            <person name="Xu J."/>
            <person name="Reddy Y.H.K."/>
            <person name="Borovok I."/>
            <person name="Grinberg I.R."/>
            <person name="Lamed R."/>
            <person name="Zhivin O."/>
            <person name="Bayer E.A."/>
            <person name="Brown S.D."/>
        </authorList>
    </citation>
    <scope>NUCLEOTIDE SEQUENCE [LARGE SCALE GENOMIC DNA]</scope>
    <source>
        <strain evidence="2">DSM 2933</strain>
    </source>
</reference>
<protein>
    <submittedName>
        <fullName evidence="1">Uncharacterized protein</fullName>
    </submittedName>
</protein>
<accession>A0A0L6JSF5</accession>
<name>A0A0L6JSF5_9FIRM</name>
<dbReference type="AlphaFoldDB" id="A0A0L6JSF5"/>
<gene>
    <name evidence="1" type="ORF">Bccel_3934</name>
</gene>
<proteinExistence type="predicted"/>
<sequence length="34" mass="4071">MSTQGLFLFLENIKNIDFYVLIILIKIEVKWNTL</sequence>
<dbReference type="EMBL" id="LGTC01000001">
    <property type="protein sequence ID" value="KNY28660.1"/>
    <property type="molecule type" value="Genomic_DNA"/>
</dbReference>
<dbReference type="Proteomes" id="UP000036923">
    <property type="component" value="Unassembled WGS sequence"/>
</dbReference>
<organism evidence="1 2">
    <name type="scientific">Pseudobacteroides cellulosolvens ATCC 35603 = DSM 2933</name>
    <dbReference type="NCBI Taxonomy" id="398512"/>
    <lineage>
        <taxon>Bacteria</taxon>
        <taxon>Bacillati</taxon>
        <taxon>Bacillota</taxon>
        <taxon>Clostridia</taxon>
        <taxon>Eubacteriales</taxon>
        <taxon>Oscillospiraceae</taxon>
        <taxon>Pseudobacteroides</taxon>
    </lineage>
</organism>
<keyword evidence="2" id="KW-1185">Reference proteome</keyword>
<comment type="caution">
    <text evidence="1">The sequence shown here is derived from an EMBL/GenBank/DDBJ whole genome shotgun (WGS) entry which is preliminary data.</text>
</comment>
<evidence type="ECO:0000313" key="1">
    <source>
        <dbReference type="EMBL" id="KNY28660.1"/>
    </source>
</evidence>
<evidence type="ECO:0000313" key="2">
    <source>
        <dbReference type="Proteomes" id="UP000036923"/>
    </source>
</evidence>